<feature type="region of interest" description="Disordered" evidence="1">
    <location>
        <begin position="38"/>
        <end position="69"/>
    </location>
</feature>
<accession>A0A7S0MI68</accession>
<feature type="compositionally biased region" description="Polar residues" evidence="1">
    <location>
        <begin position="56"/>
        <end position="65"/>
    </location>
</feature>
<evidence type="ECO:0000256" key="1">
    <source>
        <dbReference type="SAM" id="MobiDB-lite"/>
    </source>
</evidence>
<dbReference type="AlphaFoldDB" id="A0A7S0MI68"/>
<name>A0A7S0MI68_9CRYP</name>
<feature type="compositionally biased region" description="Acidic residues" evidence="1">
    <location>
        <begin position="139"/>
        <end position="149"/>
    </location>
</feature>
<dbReference type="EMBL" id="HBEZ01036298">
    <property type="protein sequence ID" value="CAD8642238.1"/>
    <property type="molecule type" value="Transcribed_RNA"/>
</dbReference>
<protein>
    <submittedName>
        <fullName evidence="2">Uncharacterized protein</fullName>
    </submittedName>
</protein>
<feature type="region of interest" description="Disordered" evidence="1">
    <location>
        <begin position="129"/>
        <end position="156"/>
    </location>
</feature>
<evidence type="ECO:0000313" key="2">
    <source>
        <dbReference type="EMBL" id="CAD8642238.1"/>
    </source>
</evidence>
<reference evidence="2" key="1">
    <citation type="submission" date="2021-01" db="EMBL/GenBank/DDBJ databases">
        <authorList>
            <person name="Corre E."/>
            <person name="Pelletier E."/>
            <person name="Niang G."/>
            <person name="Scheremetjew M."/>
            <person name="Finn R."/>
            <person name="Kale V."/>
            <person name="Holt S."/>
            <person name="Cochrane G."/>
            <person name="Meng A."/>
            <person name="Brown T."/>
            <person name="Cohen L."/>
        </authorList>
    </citation>
    <scope>NUCLEOTIDE SEQUENCE</scope>
    <source>
        <strain evidence="2">CCAP979/52</strain>
    </source>
</reference>
<organism evidence="2">
    <name type="scientific">Cryptomonas curvata</name>
    <dbReference type="NCBI Taxonomy" id="233186"/>
    <lineage>
        <taxon>Eukaryota</taxon>
        <taxon>Cryptophyceae</taxon>
        <taxon>Cryptomonadales</taxon>
        <taxon>Cryptomonadaceae</taxon>
        <taxon>Cryptomonas</taxon>
    </lineage>
</organism>
<gene>
    <name evidence="2" type="ORF">CCUR1050_LOCUS19922</name>
</gene>
<sequence length="299" mass="32573">MSMENARQFEVALDFLKSNSDVSSDVVQALRQAVDSFATTARSQPASSNDARKFKPSSSKRQQLTAEEAAEIYSMRPVVEGKGKRPKRGSMIRCKTIAPKYGVSAKTIRDIWRGRTWIEATRHLWTSEEKQRRAVNGDENSDSELEDESSITRVPGQGCSTSGLQGFIPHSSTCSYTLPANCPAVQFSPAPWSLQSPPMISSSSWSNPLSTSTLPNSSSSISGCDYAISQQLLQQKISMLEMALNVLKAPGIAQPVFSSLPYQGAPATCPVFTPQNMMINQFARSNLSSGNHASCFPSF</sequence>
<proteinExistence type="predicted"/>
<feature type="compositionally biased region" description="Polar residues" evidence="1">
    <location>
        <begin position="38"/>
        <end position="49"/>
    </location>
</feature>